<evidence type="ECO:0000256" key="5">
    <source>
        <dbReference type="ARBA" id="ARBA00023136"/>
    </source>
</evidence>
<dbReference type="RefSeq" id="WP_137631439.1">
    <property type="nucleotide sequence ID" value="NZ_BJDO01000035.1"/>
</dbReference>
<evidence type="ECO:0000256" key="6">
    <source>
        <dbReference type="SAM" id="Phobius"/>
    </source>
</evidence>
<feature type="transmembrane region" description="Helical" evidence="6">
    <location>
        <begin position="63"/>
        <end position="84"/>
    </location>
</feature>
<evidence type="ECO:0000256" key="3">
    <source>
        <dbReference type="ARBA" id="ARBA00022692"/>
    </source>
</evidence>
<name>A0ABW1T6D0_9LACO</name>
<gene>
    <name evidence="7" type="ORF">ACFP1H_00960</name>
</gene>
<dbReference type="Proteomes" id="UP001596190">
    <property type="component" value="Unassembled WGS sequence"/>
</dbReference>
<keyword evidence="8" id="KW-1185">Reference proteome</keyword>
<dbReference type="PANTHER" id="PTHR21716:SF62">
    <property type="entry name" value="TRANSPORT PROTEIN YDBI-RELATED"/>
    <property type="match status" value="1"/>
</dbReference>
<organism evidence="7 8">
    <name type="scientific">Secundilactobacillus hailunensis</name>
    <dbReference type="NCBI Taxonomy" id="2559923"/>
    <lineage>
        <taxon>Bacteria</taxon>
        <taxon>Bacillati</taxon>
        <taxon>Bacillota</taxon>
        <taxon>Bacilli</taxon>
        <taxon>Lactobacillales</taxon>
        <taxon>Lactobacillaceae</taxon>
        <taxon>Secundilactobacillus</taxon>
    </lineage>
</organism>
<accession>A0ABW1T6D0</accession>
<feature type="transmembrane region" description="Helical" evidence="6">
    <location>
        <begin position="199"/>
        <end position="222"/>
    </location>
</feature>
<proteinExistence type="inferred from homology"/>
<dbReference type="PANTHER" id="PTHR21716">
    <property type="entry name" value="TRANSMEMBRANE PROTEIN"/>
    <property type="match status" value="1"/>
</dbReference>
<evidence type="ECO:0000313" key="7">
    <source>
        <dbReference type="EMBL" id="MFC6253182.1"/>
    </source>
</evidence>
<feature type="transmembrane region" description="Helical" evidence="6">
    <location>
        <begin position="296"/>
        <end position="326"/>
    </location>
</feature>
<sequence>MSLYQRFVNNVVLRRWVVLGILISILWLVRSEMSQILLTFIFTFLIIRLIRTIQKHVRIPYQLIVVVVYALLIIGLYFAITIYIPKITVQVVSSVQSIYGFYQNSANDTNKTVRLISDWMTKSNLLPQVKGGLKVIVDYITSVGSFGVTFVLSIILSFFYTIELKPMNAFSKLFLSSDYGWFFQDISYFGHKFADTFGVVLEAQFLIAIFNTVVTTVGLAFLHMPQLLAVAIMIFILSLIPVAGVIISAVPLSILGYVVGGVKDVVTILALLLVVHAIEAYVLNPKLMSSKTELPIFYTFVVLLAGEAMWGIWGLIVSVPIFTFFLDILGVKKAHGLYVAPTELKEKIKAQRERWKSEDKK</sequence>
<keyword evidence="4 6" id="KW-1133">Transmembrane helix</keyword>
<evidence type="ECO:0000313" key="8">
    <source>
        <dbReference type="Proteomes" id="UP001596190"/>
    </source>
</evidence>
<comment type="caution">
    <text evidence="7">The sequence shown here is derived from an EMBL/GenBank/DDBJ whole genome shotgun (WGS) entry which is preliminary data.</text>
</comment>
<feature type="transmembrane region" description="Helical" evidence="6">
    <location>
        <begin position="35"/>
        <end position="51"/>
    </location>
</feature>
<evidence type="ECO:0000256" key="1">
    <source>
        <dbReference type="ARBA" id="ARBA00004141"/>
    </source>
</evidence>
<comment type="subcellular location">
    <subcellularLocation>
        <location evidence="1">Membrane</location>
        <topology evidence="1">Multi-pass membrane protein</topology>
    </subcellularLocation>
</comment>
<feature type="transmembrane region" description="Helical" evidence="6">
    <location>
        <begin position="12"/>
        <end position="29"/>
    </location>
</feature>
<dbReference type="EMBL" id="JBHSSA010000015">
    <property type="protein sequence ID" value="MFC6253182.1"/>
    <property type="molecule type" value="Genomic_DNA"/>
</dbReference>
<dbReference type="Pfam" id="PF01594">
    <property type="entry name" value="AI-2E_transport"/>
    <property type="match status" value="1"/>
</dbReference>
<feature type="transmembrane region" description="Helical" evidence="6">
    <location>
        <begin position="228"/>
        <end position="258"/>
    </location>
</feature>
<feature type="transmembrane region" description="Helical" evidence="6">
    <location>
        <begin position="139"/>
        <end position="162"/>
    </location>
</feature>
<keyword evidence="3 6" id="KW-0812">Transmembrane</keyword>
<reference evidence="8" key="1">
    <citation type="journal article" date="2019" name="Int. J. Syst. Evol. Microbiol.">
        <title>The Global Catalogue of Microorganisms (GCM) 10K type strain sequencing project: providing services to taxonomists for standard genome sequencing and annotation.</title>
        <authorList>
            <consortium name="The Broad Institute Genomics Platform"/>
            <consortium name="The Broad Institute Genome Sequencing Center for Infectious Disease"/>
            <person name="Wu L."/>
            <person name="Ma J."/>
        </authorList>
    </citation>
    <scope>NUCLEOTIDE SEQUENCE [LARGE SCALE GENOMIC DNA]</scope>
    <source>
        <strain evidence="8">CCM 8950</strain>
    </source>
</reference>
<keyword evidence="5 6" id="KW-0472">Membrane</keyword>
<evidence type="ECO:0000256" key="4">
    <source>
        <dbReference type="ARBA" id="ARBA00022989"/>
    </source>
</evidence>
<feature type="transmembrane region" description="Helical" evidence="6">
    <location>
        <begin position="265"/>
        <end position="284"/>
    </location>
</feature>
<evidence type="ECO:0000256" key="2">
    <source>
        <dbReference type="ARBA" id="ARBA00009773"/>
    </source>
</evidence>
<dbReference type="InterPro" id="IPR002549">
    <property type="entry name" value="AI-2E-like"/>
</dbReference>
<protein>
    <submittedName>
        <fullName evidence="7">AI-2E family transporter</fullName>
    </submittedName>
</protein>
<comment type="similarity">
    <text evidence="2">Belongs to the autoinducer-2 exporter (AI-2E) (TC 2.A.86) family.</text>
</comment>